<proteinExistence type="predicted"/>
<evidence type="ECO:0000313" key="3">
    <source>
        <dbReference type="Proteomes" id="UP001066276"/>
    </source>
</evidence>
<gene>
    <name evidence="2" type="ORF">NDU88_005725</name>
</gene>
<accession>A0AAV7PJE8</accession>
<comment type="caution">
    <text evidence="2">The sequence shown here is derived from an EMBL/GenBank/DDBJ whole genome shotgun (WGS) entry which is preliminary data.</text>
</comment>
<evidence type="ECO:0000313" key="2">
    <source>
        <dbReference type="EMBL" id="KAJ1127322.1"/>
    </source>
</evidence>
<evidence type="ECO:0000256" key="1">
    <source>
        <dbReference type="SAM" id="MobiDB-lite"/>
    </source>
</evidence>
<organism evidence="2 3">
    <name type="scientific">Pleurodeles waltl</name>
    <name type="common">Iberian ribbed newt</name>
    <dbReference type="NCBI Taxonomy" id="8319"/>
    <lineage>
        <taxon>Eukaryota</taxon>
        <taxon>Metazoa</taxon>
        <taxon>Chordata</taxon>
        <taxon>Craniata</taxon>
        <taxon>Vertebrata</taxon>
        <taxon>Euteleostomi</taxon>
        <taxon>Amphibia</taxon>
        <taxon>Batrachia</taxon>
        <taxon>Caudata</taxon>
        <taxon>Salamandroidea</taxon>
        <taxon>Salamandridae</taxon>
        <taxon>Pleurodelinae</taxon>
        <taxon>Pleurodeles</taxon>
    </lineage>
</organism>
<keyword evidence="3" id="KW-1185">Reference proteome</keyword>
<feature type="region of interest" description="Disordered" evidence="1">
    <location>
        <begin position="72"/>
        <end position="136"/>
    </location>
</feature>
<reference evidence="2" key="1">
    <citation type="journal article" date="2022" name="bioRxiv">
        <title>Sequencing and chromosome-scale assembly of the giantPleurodeles waltlgenome.</title>
        <authorList>
            <person name="Brown T."/>
            <person name="Elewa A."/>
            <person name="Iarovenko S."/>
            <person name="Subramanian E."/>
            <person name="Araus A.J."/>
            <person name="Petzold A."/>
            <person name="Susuki M."/>
            <person name="Suzuki K.-i.T."/>
            <person name="Hayashi T."/>
            <person name="Toyoda A."/>
            <person name="Oliveira C."/>
            <person name="Osipova E."/>
            <person name="Leigh N.D."/>
            <person name="Simon A."/>
            <person name="Yun M.H."/>
        </authorList>
    </citation>
    <scope>NUCLEOTIDE SEQUENCE</scope>
    <source>
        <strain evidence="2">20211129_DDA</strain>
        <tissue evidence="2">Liver</tissue>
    </source>
</reference>
<sequence length="136" mass="14676">MRKGSDADVEPLNRCNRPGRTECKPSEPPELPRTVRSEHGSVTPPLKTLEPPGIRTHVRDLDTLSAPEAASVSAQGVWERNPHSSPLSPQRFGCIVRDPDALSLSRRSSRGPCAGSMSPPPRKPPVTRVDGACRLG</sequence>
<dbReference type="AlphaFoldDB" id="A0AAV7PJE8"/>
<feature type="region of interest" description="Disordered" evidence="1">
    <location>
        <begin position="1"/>
        <end position="53"/>
    </location>
</feature>
<name>A0AAV7PJE8_PLEWA</name>
<dbReference type="EMBL" id="JANPWB010000011">
    <property type="protein sequence ID" value="KAJ1127322.1"/>
    <property type="molecule type" value="Genomic_DNA"/>
</dbReference>
<dbReference type="Proteomes" id="UP001066276">
    <property type="component" value="Chromosome 7"/>
</dbReference>
<protein>
    <submittedName>
        <fullName evidence="2">Uncharacterized protein</fullName>
    </submittedName>
</protein>